<organism evidence="3 4">
    <name type="scientific">Anaeramoeba flamelloides</name>
    <dbReference type="NCBI Taxonomy" id="1746091"/>
    <lineage>
        <taxon>Eukaryota</taxon>
        <taxon>Metamonada</taxon>
        <taxon>Anaeramoebidae</taxon>
        <taxon>Anaeramoeba</taxon>
    </lineage>
</organism>
<feature type="compositionally biased region" description="Low complexity" evidence="2">
    <location>
        <begin position="31"/>
        <end position="43"/>
    </location>
</feature>
<dbReference type="Proteomes" id="UP001146793">
    <property type="component" value="Unassembled WGS sequence"/>
</dbReference>
<sequence>MSILQEINTEEENRTQTQSDEGSGISSDLGSNEIENTNSNNSFENEEKQQQEEEEEEDEEEEEEEEEEDDEEDDDDEDDYDDKEDEDEDDEYEEVSSEEEKKEKKITLRLIHNTIIDIVKNNIKTSVQEIRRELNKELNSSATKMIQSYFVSLESYLESRFPFLMYFDKGLKKKVVVLDEKCQGVTSVALLTIDEQKTVSKIKEKKQEQRQQRRNVNKKNYYEQSENNLEFYPTLKTLGKRASKFKVQEHLVQYLEIYLFVNGKVRFQKIEKLFNDLIEEEPLVFKISNRYSTFIKYFRKVDYKNLFFKKGMIFLANRKKNKIEKQYKNLQNSPKFEYQQIYENENQFVKGKERGRERGREREKEKEDNSMEKRYSLTKDLYEQITTIEMEVGLLKKMIKNANRQIKEKNKRINFLKSTLKITNEDTLNKNTNNNSKEKLLQKFNELDLEIKKFCN</sequence>
<keyword evidence="1" id="KW-0175">Coiled coil</keyword>
<feature type="region of interest" description="Disordered" evidence="2">
    <location>
        <begin position="1"/>
        <end position="104"/>
    </location>
</feature>
<feature type="coiled-coil region" evidence="1">
    <location>
        <begin position="392"/>
        <end position="426"/>
    </location>
</feature>
<evidence type="ECO:0000313" key="4">
    <source>
        <dbReference type="Proteomes" id="UP001146793"/>
    </source>
</evidence>
<evidence type="ECO:0000313" key="3">
    <source>
        <dbReference type="EMBL" id="KAJ3427097.1"/>
    </source>
</evidence>
<dbReference type="AlphaFoldDB" id="A0AAV7YGM9"/>
<proteinExistence type="predicted"/>
<dbReference type="EMBL" id="JANTQA010000063">
    <property type="protein sequence ID" value="KAJ3427097.1"/>
    <property type="molecule type" value="Genomic_DNA"/>
</dbReference>
<evidence type="ECO:0000256" key="1">
    <source>
        <dbReference type="SAM" id="Coils"/>
    </source>
</evidence>
<feature type="region of interest" description="Disordered" evidence="2">
    <location>
        <begin position="349"/>
        <end position="371"/>
    </location>
</feature>
<reference evidence="3" key="1">
    <citation type="submission" date="2022-08" db="EMBL/GenBank/DDBJ databases">
        <title>Novel sulphate-reducing endosymbionts in the free-living metamonad Anaeramoeba.</title>
        <authorList>
            <person name="Jerlstrom-Hultqvist J."/>
            <person name="Cepicka I."/>
            <person name="Gallot-Lavallee L."/>
            <person name="Salas-Leiva D."/>
            <person name="Curtis B.A."/>
            <person name="Zahonova K."/>
            <person name="Pipaliya S."/>
            <person name="Dacks J."/>
            <person name="Roger A.J."/>
        </authorList>
    </citation>
    <scope>NUCLEOTIDE SEQUENCE</scope>
    <source>
        <strain evidence="3">Busselton2</strain>
    </source>
</reference>
<name>A0AAV7YGM9_9EUKA</name>
<comment type="caution">
    <text evidence="3">The sequence shown here is derived from an EMBL/GenBank/DDBJ whole genome shotgun (WGS) entry which is preliminary data.</text>
</comment>
<feature type="compositionally biased region" description="Acidic residues" evidence="2">
    <location>
        <begin position="52"/>
        <end position="97"/>
    </location>
</feature>
<accession>A0AAV7YGM9</accession>
<feature type="compositionally biased region" description="Basic and acidic residues" evidence="2">
    <location>
        <begin position="350"/>
        <end position="371"/>
    </location>
</feature>
<gene>
    <name evidence="3" type="ORF">M0812_26676</name>
</gene>
<protein>
    <submittedName>
        <fullName evidence="3">Uncharacterized protein</fullName>
    </submittedName>
</protein>
<evidence type="ECO:0000256" key="2">
    <source>
        <dbReference type="SAM" id="MobiDB-lite"/>
    </source>
</evidence>
<feature type="compositionally biased region" description="Polar residues" evidence="2">
    <location>
        <begin position="15"/>
        <end position="30"/>
    </location>
</feature>